<proteinExistence type="inferred from homology"/>
<feature type="region of interest" description="Disordered" evidence="9">
    <location>
        <begin position="415"/>
        <end position="435"/>
    </location>
</feature>
<evidence type="ECO:0000313" key="12">
    <source>
        <dbReference type="EMBL" id="MDR7355824.1"/>
    </source>
</evidence>
<dbReference type="NCBIfam" id="TIGR01413">
    <property type="entry name" value="Dyp_perox_fam"/>
    <property type="match status" value="1"/>
</dbReference>
<sequence>MSSLCPHNANDNNRHHEPSGPVLSRRNFMLGASVASSAVALAACSNAVTASTDSSAEQAADPQLHLTTATVPFDGEHQAGVDTPGQAHVNVIAFSLRAGNNAESVSRLLKLWTEDARRLTQGENPLGSLEPEMTTTPANLTITCGFGPRFFDIIGKPEQRPEWLAPLPKFSEDKLDPAWGDSDIVLQVCCDDPVTLAFATRHMHRAAVDFAQIQWMQQGFLTANGSRKPESTPRNLFGQLDGTVNPRKDEEYDDYVWINSTKQAPKWAQGGTCMVVRRINMDLDRWEILDRFSREESMGRFLHNGAPLTGTDEFDPADFEARDDYGLPVIDPRSHMALAAPAANEPKQRMRRRAYNYDEAPIPGSDQSSNAGLIFICFQQNPLTQFVPIQQRLNDGDRLNEWITHIGSAVYVIPPGTSENESTRDTYWGQSLLES</sequence>
<name>A0ABU2BB13_9CORY</name>
<dbReference type="EMBL" id="JAVDYF010000001">
    <property type="protein sequence ID" value="MDR7355824.1"/>
    <property type="molecule type" value="Genomic_DNA"/>
</dbReference>
<evidence type="ECO:0000256" key="5">
    <source>
        <dbReference type="ARBA" id="ARBA00022729"/>
    </source>
</evidence>
<dbReference type="RefSeq" id="WP_277105041.1">
    <property type="nucleotide sequence ID" value="NZ_BAAAJS010000012.1"/>
</dbReference>
<organism evidence="12 13">
    <name type="scientific">Corynebacterium felinum</name>
    <dbReference type="NCBI Taxonomy" id="131318"/>
    <lineage>
        <taxon>Bacteria</taxon>
        <taxon>Bacillati</taxon>
        <taxon>Actinomycetota</taxon>
        <taxon>Actinomycetes</taxon>
        <taxon>Mycobacteriales</taxon>
        <taxon>Corynebacteriaceae</taxon>
        <taxon>Corynebacterium</taxon>
    </lineage>
</organism>
<evidence type="ECO:0000256" key="9">
    <source>
        <dbReference type="SAM" id="MobiDB-lite"/>
    </source>
</evidence>
<comment type="caution">
    <text evidence="12">The sequence shown here is derived from an EMBL/GenBank/DDBJ whole genome shotgun (WGS) entry which is preliminary data.</text>
</comment>
<feature type="region of interest" description="Disordered" evidence="9">
    <location>
        <begin position="1"/>
        <end position="22"/>
    </location>
</feature>
<dbReference type="InterPro" id="IPR006311">
    <property type="entry name" value="TAT_signal"/>
</dbReference>
<dbReference type="PROSITE" id="PS51318">
    <property type="entry name" value="TAT"/>
    <property type="match status" value="1"/>
</dbReference>
<comment type="similarity">
    <text evidence="8">Belongs to the DyP-type peroxidase family.</text>
</comment>
<evidence type="ECO:0000256" key="4">
    <source>
        <dbReference type="ARBA" id="ARBA00022723"/>
    </source>
</evidence>
<dbReference type="GO" id="GO:0004601">
    <property type="term" value="F:peroxidase activity"/>
    <property type="evidence" value="ECO:0007669"/>
    <property type="project" value="UniProtKB-KW"/>
</dbReference>
<keyword evidence="4" id="KW-0479">Metal-binding</keyword>
<feature type="domain" description="Dyp-type peroxidase C-terminal" evidence="11">
    <location>
        <begin position="232"/>
        <end position="417"/>
    </location>
</feature>
<evidence type="ECO:0000256" key="1">
    <source>
        <dbReference type="ARBA" id="ARBA00001970"/>
    </source>
</evidence>
<dbReference type="SUPFAM" id="SSF54909">
    <property type="entry name" value="Dimeric alpha+beta barrel"/>
    <property type="match status" value="1"/>
</dbReference>
<keyword evidence="3" id="KW-0349">Heme</keyword>
<dbReference type="PROSITE" id="PS51404">
    <property type="entry name" value="DYP_PEROXIDASE"/>
    <property type="match status" value="1"/>
</dbReference>
<evidence type="ECO:0000256" key="6">
    <source>
        <dbReference type="ARBA" id="ARBA00023002"/>
    </source>
</evidence>
<dbReference type="EC" id="1.11.1.19" evidence="12"/>
<evidence type="ECO:0000256" key="2">
    <source>
        <dbReference type="ARBA" id="ARBA00022559"/>
    </source>
</evidence>
<protein>
    <submittedName>
        <fullName evidence="12">Dye decolorizing peroxidase</fullName>
        <ecNumber evidence="12">1.11.1.19</ecNumber>
    </submittedName>
</protein>
<dbReference type="Pfam" id="PF20628">
    <property type="entry name" value="Dyp_perox_C"/>
    <property type="match status" value="1"/>
</dbReference>
<dbReference type="Proteomes" id="UP001183619">
    <property type="component" value="Unassembled WGS sequence"/>
</dbReference>
<dbReference type="PANTHER" id="PTHR30521">
    <property type="entry name" value="DEFERROCHELATASE/PEROXIDASE"/>
    <property type="match status" value="1"/>
</dbReference>
<evidence type="ECO:0000256" key="7">
    <source>
        <dbReference type="ARBA" id="ARBA00023004"/>
    </source>
</evidence>
<keyword evidence="5" id="KW-0732">Signal</keyword>
<keyword evidence="2 12" id="KW-0575">Peroxidase</keyword>
<dbReference type="InterPro" id="IPR048327">
    <property type="entry name" value="Dyp_perox_N"/>
</dbReference>
<evidence type="ECO:0000259" key="10">
    <source>
        <dbReference type="Pfam" id="PF04261"/>
    </source>
</evidence>
<evidence type="ECO:0000259" key="11">
    <source>
        <dbReference type="Pfam" id="PF20628"/>
    </source>
</evidence>
<keyword evidence="13" id="KW-1185">Reference proteome</keyword>
<reference evidence="12 13" key="1">
    <citation type="submission" date="2023-07" db="EMBL/GenBank/DDBJ databases">
        <title>Sequencing the genomes of 1000 actinobacteria strains.</title>
        <authorList>
            <person name="Klenk H.-P."/>
        </authorList>
    </citation>
    <scope>NUCLEOTIDE SEQUENCE [LARGE SCALE GENOMIC DNA]</scope>
    <source>
        <strain evidence="12 13">DSM 44508</strain>
    </source>
</reference>
<dbReference type="Pfam" id="PF04261">
    <property type="entry name" value="Dyp_perox_N"/>
    <property type="match status" value="1"/>
</dbReference>
<evidence type="ECO:0000313" key="13">
    <source>
        <dbReference type="Proteomes" id="UP001183619"/>
    </source>
</evidence>
<comment type="cofactor">
    <cofactor evidence="1">
        <name>heme b</name>
        <dbReference type="ChEBI" id="CHEBI:60344"/>
    </cofactor>
</comment>
<accession>A0ABU2BB13</accession>
<evidence type="ECO:0000256" key="8">
    <source>
        <dbReference type="ARBA" id="ARBA00025737"/>
    </source>
</evidence>
<feature type="domain" description="Dyp-type peroxidase N-terminal" evidence="10">
    <location>
        <begin position="78"/>
        <end position="220"/>
    </location>
</feature>
<dbReference type="InterPro" id="IPR006314">
    <property type="entry name" value="Dyp_peroxidase"/>
</dbReference>
<keyword evidence="7" id="KW-0408">Iron</keyword>
<feature type="compositionally biased region" description="Polar residues" evidence="9">
    <location>
        <begin position="1"/>
        <end position="11"/>
    </location>
</feature>
<dbReference type="PANTHER" id="PTHR30521:SF4">
    <property type="entry name" value="DEFERROCHELATASE"/>
    <property type="match status" value="1"/>
</dbReference>
<keyword evidence="6 12" id="KW-0560">Oxidoreductase</keyword>
<gene>
    <name evidence="12" type="ORF">J2S37_002362</name>
</gene>
<dbReference type="InterPro" id="IPR011008">
    <property type="entry name" value="Dimeric_a/b-barrel"/>
</dbReference>
<evidence type="ECO:0000256" key="3">
    <source>
        <dbReference type="ARBA" id="ARBA00022617"/>
    </source>
</evidence>
<dbReference type="InterPro" id="IPR048328">
    <property type="entry name" value="Dyp_perox_C"/>
</dbReference>